<dbReference type="GO" id="GO:0046872">
    <property type="term" value="F:metal ion binding"/>
    <property type="evidence" value="ECO:0007669"/>
    <property type="project" value="UniProtKB-KW"/>
</dbReference>
<dbReference type="Gene3D" id="2.60.120.330">
    <property type="entry name" value="B-lactam Antibiotic, Isopenicillin N Synthase, Chain"/>
    <property type="match status" value="1"/>
</dbReference>
<dbReference type="OMA" id="SCCSEDC"/>
<dbReference type="InterPro" id="IPR026992">
    <property type="entry name" value="DIOX_N"/>
</dbReference>
<accession>A0A8J9X7Q7</accession>
<feature type="domain" description="Fe2OG dioxygenase" evidence="2">
    <location>
        <begin position="169"/>
        <end position="297"/>
    </location>
</feature>
<sequence>MSIPTIDFAPFLNEEGAVIGTEPTSEQVAVAKQMDEVCRNHGFLHIINFGLSDGLRSQAFQSSKELFDLSEDFKKTHLRRINPKDNMGFAPVLSESINRSRPNELKEAFNLSFPPKRQNDLSGCPDSFVEVTEKLQAKYRDLARRYAIACALALSLPLDFFANALVDLDLCTIRFLHYPACELDDTSAESTDRPIRIGEHTDFGAFTFLLLGENGVEGLQIKPVEGGEAGGQAGGENEGWIDVVLPNDGPQGAIVNTGALMARWTNDVWRATAHRVIVANAEMAARERFSIAFFVDPDSNSIVKVHDTFTKHGSLPKYEPITSSDYLSMKLQEMMKT</sequence>
<dbReference type="InterPro" id="IPR027443">
    <property type="entry name" value="IPNS-like_sf"/>
</dbReference>
<dbReference type="EMBL" id="OU594944">
    <property type="protein sequence ID" value="CAG9288459.1"/>
    <property type="molecule type" value="Genomic_DNA"/>
</dbReference>
<keyword evidence="1" id="KW-0408">Iron</keyword>
<dbReference type="PANTHER" id="PTHR47990">
    <property type="entry name" value="2-OXOGLUTARATE (2OG) AND FE(II)-DEPENDENT OXYGENASE SUPERFAMILY PROTEIN-RELATED"/>
    <property type="match status" value="1"/>
</dbReference>
<dbReference type="Pfam" id="PF03171">
    <property type="entry name" value="2OG-FeII_Oxy"/>
    <property type="match status" value="1"/>
</dbReference>
<dbReference type="InterPro" id="IPR044861">
    <property type="entry name" value="IPNS-like_FE2OG_OXY"/>
</dbReference>
<dbReference type="InterPro" id="IPR005123">
    <property type="entry name" value="Oxoglu/Fe-dep_dioxygenase_dom"/>
</dbReference>
<dbReference type="Pfam" id="PF14226">
    <property type="entry name" value="DIOX_N"/>
    <property type="match status" value="1"/>
</dbReference>
<proteinExistence type="inferred from homology"/>
<keyword evidence="1" id="KW-0479">Metal-binding</keyword>
<keyword evidence="1" id="KW-0560">Oxidoreductase</keyword>
<protein>
    <recommendedName>
        <fullName evidence="2">Fe2OG dioxygenase domain-containing protein</fullName>
    </recommendedName>
</protein>
<gene>
    <name evidence="3" type="ORF">PTTT1_LOCUS38601</name>
</gene>
<dbReference type="SUPFAM" id="SSF51197">
    <property type="entry name" value="Clavaminate synthase-like"/>
    <property type="match status" value="1"/>
</dbReference>
<dbReference type="Proteomes" id="UP000836788">
    <property type="component" value="Chromosome 3"/>
</dbReference>
<reference evidence="3" key="1">
    <citation type="submission" date="2022-02" db="EMBL/GenBank/DDBJ databases">
        <authorList>
            <person name="Giguere J D."/>
        </authorList>
    </citation>
    <scope>NUCLEOTIDE SEQUENCE</scope>
    <source>
        <strain evidence="3">CCAP 1055/1</strain>
    </source>
</reference>
<evidence type="ECO:0000313" key="3">
    <source>
        <dbReference type="EMBL" id="CAG9288459.1"/>
    </source>
</evidence>
<dbReference type="InterPro" id="IPR050231">
    <property type="entry name" value="Iron_ascorbate_oxido_reductase"/>
</dbReference>
<dbReference type="AlphaFoldDB" id="A0A8J9X7Q7"/>
<dbReference type="PROSITE" id="PS51471">
    <property type="entry name" value="FE2OG_OXY"/>
    <property type="match status" value="1"/>
</dbReference>
<evidence type="ECO:0000256" key="1">
    <source>
        <dbReference type="RuleBase" id="RU003682"/>
    </source>
</evidence>
<evidence type="ECO:0000259" key="2">
    <source>
        <dbReference type="PROSITE" id="PS51471"/>
    </source>
</evidence>
<name>A0A8J9X7Q7_PHATR</name>
<comment type="similarity">
    <text evidence="1">Belongs to the iron/ascorbate-dependent oxidoreductase family.</text>
</comment>
<dbReference type="GO" id="GO:0016491">
    <property type="term" value="F:oxidoreductase activity"/>
    <property type="evidence" value="ECO:0007669"/>
    <property type="project" value="UniProtKB-KW"/>
</dbReference>
<organism evidence="3">
    <name type="scientific">Phaeodactylum tricornutum</name>
    <name type="common">Diatom</name>
    <dbReference type="NCBI Taxonomy" id="2850"/>
    <lineage>
        <taxon>Eukaryota</taxon>
        <taxon>Sar</taxon>
        <taxon>Stramenopiles</taxon>
        <taxon>Ochrophyta</taxon>
        <taxon>Bacillariophyta</taxon>
        <taxon>Bacillariophyceae</taxon>
        <taxon>Bacillariophycidae</taxon>
        <taxon>Naviculales</taxon>
        <taxon>Phaeodactylaceae</taxon>
        <taxon>Phaeodactylum</taxon>
    </lineage>
</organism>